<keyword evidence="5" id="KW-1185">Reference proteome</keyword>
<dbReference type="PANTHER" id="PTHR21700">
    <property type="entry name" value="TRANSTHYRETIN-LIKE FAMILY PROTEIN-RELATED"/>
    <property type="match status" value="1"/>
</dbReference>
<dbReference type="InterPro" id="IPR038479">
    <property type="entry name" value="Transthyretin-like_sf"/>
</dbReference>
<evidence type="ECO:0000256" key="2">
    <source>
        <dbReference type="ARBA" id="ARBA00010112"/>
    </source>
</evidence>
<reference evidence="6" key="1">
    <citation type="submission" date="2022-11" db="UniProtKB">
        <authorList>
            <consortium name="WormBaseParasite"/>
        </authorList>
    </citation>
    <scope>IDENTIFICATION</scope>
</reference>
<evidence type="ECO:0000313" key="5">
    <source>
        <dbReference type="Proteomes" id="UP000887574"/>
    </source>
</evidence>
<dbReference type="Proteomes" id="UP000887574">
    <property type="component" value="Unplaced"/>
</dbReference>
<dbReference type="Gene3D" id="2.60.40.3330">
    <property type="match status" value="1"/>
</dbReference>
<dbReference type="WBParaSite" id="jg6823">
    <property type="protein sequence ID" value="jg6823"/>
    <property type="gene ID" value="jg6823"/>
</dbReference>
<keyword evidence="3" id="KW-0964">Secreted</keyword>
<dbReference type="AlphaFoldDB" id="A0A915EHT0"/>
<dbReference type="GO" id="GO:0009986">
    <property type="term" value="C:cell surface"/>
    <property type="evidence" value="ECO:0007669"/>
    <property type="project" value="InterPro"/>
</dbReference>
<dbReference type="InterPro" id="IPR001534">
    <property type="entry name" value="Transthyretin-like"/>
</dbReference>
<protein>
    <submittedName>
        <fullName evidence="6">Transthyretin-like family protein</fullName>
    </submittedName>
</protein>
<evidence type="ECO:0000256" key="3">
    <source>
        <dbReference type="ARBA" id="ARBA00022525"/>
    </source>
</evidence>
<comment type="subcellular location">
    <subcellularLocation>
        <location evidence="1">Secreted</location>
    </subcellularLocation>
</comment>
<proteinExistence type="inferred from homology"/>
<sequence length="141" mass="15816">MRQQAVAVHGHLKCGDAPAKSVRVKLFDEDSGPDPDDLLDQGYTDDNGEFKLQGSTMETTNIDPVFKVYHDCNDGMKPGSRKVRFIIPSSYITNGSVAKKTFELGTLNLETIFGAESRELMVSKKKRRHLLSEKFNLFSNF</sequence>
<keyword evidence="4" id="KW-0732">Signal</keyword>
<dbReference type="Pfam" id="PF01060">
    <property type="entry name" value="TTR-52"/>
    <property type="match status" value="1"/>
</dbReference>
<organism evidence="5 6">
    <name type="scientific">Ditylenchus dipsaci</name>
    <dbReference type="NCBI Taxonomy" id="166011"/>
    <lineage>
        <taxon>Eukaryota</taxon>
        <taxon>Metazoa</taxon>
        <taxon>Ecdysozoa</taxon>
        <taxon>Nematoda</taxon>
        <taxon>Chromadorea</taxon>
        <taxon>Rhabditida</taxon>
        <taxon>Tylenchina</taxon>
        <taxon>Tylenchomorpha</taxon>
        <taxon>Sphaerularioidea</taxon>
        <taxon>Anguinidae</taxon>
        <taxon>Anguininae</taxon>
        <taxon>Ditylenchus</taxon>
    </lineage>
</organism>
<evidence type="ECO:0000313" key="6">
    <source>
        <dbReference type="WBParaSite" id="jg6823"/>
    </source>
</evidence>
<evidence type="ECO:0000256" key="1">
    <source>
        <dbReference type="ARBA" id="ARBA00004613"/>
    </source>
</evidence>
<dbReference type="GO" id="GO:0005576">
    <property type="term" value="C:extracellular region"/>
    <property type="evidence" value="ECO:0007669"/>
    <property type="project" value="UniProtKB-SubCell"/>
</dbReference>
<evidence type="ECO:0000256" key="4">
    <source>
        <dbReference type="ARBA" id="ARBA00022729"/>
    </source>
</evidence>
<comment type="similarity">
    <text evidence="2">Belongs to the nematode transthyretin-like family.</text>
</comment>
<dbReference type="PANTHER" id="PTHR21700:SF118">
    <property type="entry name" value="TRANSTHYRETIN-LIKE FAMILY PROTEIN"/>
    <property type="match status" value="1"/>
</dbReference>
<accession>A0A915EHT0</accession>
<name>A0A915EHT0_9BILA</name>